<sequence length="452" mass="51138">MKLWQKESSKNTSEINVIENFTVGNDREMDLYLAEFDVLGSMAHAIMLESIGLLKADELGSLLKECRKIYNDIVNDKFLIEKNIEDVHSQVEWLLTQALGDTGKKIHSGRSRNDQVLVDLKLFMRHQIRVIIQKIEWVFRHLIEKSEIHKDDLLPGYTHLQIAMPSSFGLWFGAYAESLVDDVNILQGAYKVVNKNPLGSGAGYGSSFPLNRTLTTELLGFDDLNYNVVYAQMTRGKTEYVVLSALTSLATTLSRMAMDICLYNSQNFGFLTLPDDFTTGSSIMPHKKNPDVAELLRAKTNRLKGLPTELAFVTSNLPSGYHRDMQILKEILMPAFDQVIECLDITAMMLPNIQVKDDLLADKKYDPIFSVERVNELVMQGLPFRDAYLQVKDEIFGGTYEAPRELNHTLEGSLGNLCNGEIVQMMNDVIKSFEFEKIDAAFVKLLNWGADQ</sequence>
<dbReference type="InterPro" id="IPR008948">
    <property type="entry name" value="L-Aspartase-like"/>
</dbReference>
<comment type="pathway">
    <text evidence="2 5">Amino-acid biosynthesis; L-arginine biosynthesis; L-arginine from L-ornithine and carbamoyl phosphate: step 3/3.</text>
</comment>
<dbReference type="PANTHER" id="PTHR43814:SF1">
    <property type="entry name" value="ARGININOSUCCINATE LYASE"/>
    <property type="match status" value="1"/>
</dbReference>
<dbReference type="InterPro" id="IPR022761">
    <property type="entry name" value="Fumarate_lyase_N"/>
</dbReference>
<evidence type="ECO:0000313" key="7">
    <source>
        <dbReference type="EMBL" id="RYU92654.1"/>
    </source>
</evidence>
<dbReference type="InterPro" id="IPR024083">
    <property type="entry name" value="Fumarase/histidase_N"/>
</dbReference>
<dbReference type="CDD" id="cd01359">
    <property type="entry name" value="Argininosuccinate_lyase"/>
    <property type="match status" value="1"/>
</dbReference>
<keyword evidence="5 7" id="KW-0456">Lyase</keyword>
<dbReference type="PROSITE" id="PS00163">
    <property type="entry name" value="FUMARATE_LYASES"/>
    <property type="match status" value="1"/>
</dbReference>
<dbReference type="PANTHER" id="PTHR43814">
    <property type="entry name" value="ARGININOSUCCINATE LYASE"/>
    <property type="match status" value="1"/>
</dbReference>
<name>A0A4Q5LSY3_9BACT</name>
<dbReference type="GO" id="GO:0005829">
    <property type="term" value="C:cytosol"/>
    <property type="evidence" value="ECO:0007669"/>
    <property type="project" value="TreeGrafter"/>
</dbReference>
<evidence type="ECO:0000256" key="3">
    <source>
        <dbReference type="ARBA" id="ARBA00012338"/>
    </source>
</evidence>
<protein>
    <recommendedName>
        <fullName evidence="3 5">Argininosuccinate lyase</fullName>
        <shortName evidence="5">ASAL</shortName>
        <ecNumber evidence="3 5">4.3.2.1</ecNumber>
    </recommendedName>
    <alternativeName>
        <fullName evidence="5">Arginosuccinase</fullName>
    </alternativeName>
</protein>
<dbReference type="NCBIfam" id="TIGR00838">
    <property type="entry name" value="argH"/>
    <property type="match status" value="1"/>
</dbReference>
<keyword evidence="4 5" id="KW-0055">Arginine biosynthesis</keyword>
<evidence type="ECO:0000313" key="8">
    <source>
        <dbReference type="Proteomes" id="UP000293162"/>
    </source>
</evidence>
<dbReference type="InterPro" id="IPR000362">
    <property type="entry name" value="Fumarate_lyase_fam"/>
</dbReference>
<dbReference type="PRINTS" id="PR00149">
    <property type="entry name" value="FUMRATELYASE"/>
</dbReference>
<dbReference type="Gene3D" id="1.10.275.10">
    <property type="entry name" value="Fumarase/aspartase (N-terminal domain)"/>
    <property type="match status" value="1"/>
</dbReference>
<dbReference type="UniPathway" id="UPA00068">
    <property type="reaction ID" value="UER00114"/>
</dbReference>
<dbReference type="SUPFAM" id="SSF48557">
    <property type="entry name" value="L-aspartase-like"/>
    <property type="match status" value="1"/>
</dbReference>
<dbReference type="Pfam" id="PF00206">
    <property type="entry name" value="Lyase_1"/>
    <property type="match status" value="1"/>
</dbReference>
<dbReference type="EMBL" id="SEWF01000080">
    <property type="protein sequence ID" value="RYU92654.1"/>
    <property type="molecule type" value="Genomic_DNA"/>
</dbReference>
<dbReference type="Gene3D" id="1.10.40.30">
    <property type="entry name" value="Fumarase/aspartase (C-terminal domain)"/>
    <property type="match status" value="1"/>
</dbReference>
<gene>
    <name evidence="5 7" type="primary">argH</name>
    <name evidence="7" type="ORF">EWM59_26105</name>
</gene>
<comment type="subcellular location">
    <subcellularLocation>
        <location evidence="5">Cytoplasm</location>
    </subcellularLocation>
</comment>
<dbReference type="GO" id="GO:0042450">
    <property type="term" value="P:L-arginine biosynthetic process via ornithine"/>
    <property type="evidence" value="ECO:0007669"/>
    <property type="project" value="UniProtKB-UniRule"/>
</dbReference>
<keyword evidence="8" id="KW-1185">Reference proteome</keyword>
<comment type="catalytic activity">
    <reaction evidence="1 5">
        <text>2-(N(omega)-L-arginino)succinate = fumarate + L-arginine</text>
        <dbReference type="Rhea" id="RHEA:24020"/>
        <dbReference type="ChEBI" id="CHEBI:29806"/>
        <dbReference type="ChEBI" id="CHEBI:32682"/>
        <dbReference type="ChEBI" id="CHEBI:57472"/>
        <dbReference type="EC" id="4.3.2.1"/>
    </reaction>
</comment>
<evidence type="ECO:0000256" key="1">
    <source>
        <dbReference type="ARBA" id="ARBA00000985"/>
    </source>
</evidence>
<reference evidence="7 8" key="1">
    <citation type="submission" date="2019-02" db="EMBL/GenBank/DDBJ databases">
        <title>Bacterial novel species Emticicia sp. 17J42-9 isolated from soil.</title>
        <authorList>
            <person name="Jung H.-Y."/>
        </authorList>
    </citation>
    <scope>NUCLEOTIDE SEQUENCE [LARGE SCALE GENOMIC DNA]</scope>
    <source>
        <strain evidence="7 8">17J42-9</strain>
    </source>
</reference>
<dbReference type="OrthoDB" id="9769623at2"/>
<dbReference type="HAMAP" id="MF_00006">
    <property type="entry name" value="Arg_succ_lyase"/>
    <property type="match status" value="1"/>
</dbReference>
<proteinExistence type="inferred from homology"/>
<dbReference type="InterPro" id="IPR009049">
    <property type="entry name" value="Argininosuccinate_lyase"/>
</dbReference>
<keyword evidence="5" id="KW-0028">Amino-acid biosynthesis</keyword>
<dbReference type="PRINTS" id="PR00145">
    <property type="entry name" value="ARGSUCLYASE"/>
</dbReference>
<dbReference type="AlphaFoldDB" id="A0A4Q5LSY3"/>
<keyword evidence="5" id="KW-0963">Cytoplasm</keyword>
<dbReference type="Proteomes" id="UP000293162">
    <property type="component" value="Unassembled WGS sequence"/>
</dbReference>
<dbReference type="EC" id="4.3.2.1" evidence="3 5"/>
<dbReference type="Gene3D" id="1.20.200.10">
    <property type="entry name" value="Fumarase/aspartase (Central domain)"/>
    <property type="match status" value="1"/>
</dbReference>
<accession>A0A4Q5LSY3</accession>
<organism evidence="7 8">
    <name type="scientific">Emticicia agri</name>
    <dbReference type="NCBI Taxonomy" id="2492393"/>
    <lineage>
        <taxon>Bacteria</taxon>
        <taxon>Pseudomonadati</taxon>
        <taxon>Bacteroidota</taxon>
        <taxon>Cytophagia</taxon>
        <taxon>Cytophagales</taxon>
        <taxon>Leadbetterellaceae</taxon>
        <taxon>Emticicia</taxon>
    </lineage>
</organism>
<dbReference type="InterPro" id="IPR020557">
    <property type="entry name" value="Fumarate_lyase_CS"/>
</dbReference>
<dbReference type="GO" id="GO:0004056">
    <property type="term" value="F:argininosuccinate lyase activity"/>
    <property type="evidence" value="ECO:0007669"/>
    <property type="project" value="UniProtKB-UniRule"/>
</dbReference>
<evidence type="ECO:0000256" key="2">
    <source>
        <dbReference type="ARBA" id="ARBA00004941"/>
    </source>
</evidence>
<comment type="caution">
    <text evidence="7">The sequence shown here is derived from an EMBL/GenBank/DDBJ whole genome shotgun (WGS) entry which is preliminary data.</text>
</comment>
<dbReference type="RefSeq" id="WP_130024172.1">
    <property type="nucleotide sequence ID" value="NZ_SEWF01000080.1"/>
</dbReference>
<feature type="domain" description="Fumarate lyase N-terminal" evidence="6">
    <location>
        <begin position="29"/>
        <end position="303"/>
    </location>
</feature>
<evidence type="ECO:0000256" key="4">
    <source>
        <dbReference type="ARBA" id="ARBA00022571"/>
    </source>
</evidence>
<evidence type="ECO:0000256" key="5">
    <source>
        <dbReference type="HAMAP-Rule" id="MF_00006"/>
    </source>
</evidence>
<evidence type="ECO:0000259" key="6">
    <source>
        <dbReference type="Pfam" id="PF00206"/>
    </source>
</evidence>
<comment type="similarity">
    <text evidence="5">Belongs to the lyase 1 family. Argininosuccinate lyase subfamily.</text>
</comment>